<reference evidence="2 3" key="1">
    <citation type="journal article" date="2021" name="BMC Genomics">
        <title>Datura genome reveals duplications of psychoactive alkaloid biosynthetic genes and high mutation rate following tissue culture.</title>
        <authorList>
            <person name="Rajewski A."/>
            <person name="Carter-House D."/>
            <person name="Stajich J."/>
            <person name="Litt A."/>
        </authorList>
    </citation>
    <scope>NUCLEOTIDE SEQUENCE [LARGE SCALE GENOMIC DNA]</scope>
    <source>
        <strain evidence="2">AR-01</strain>
    </source>
</reference>
<evidence type="ECO:0000256" key="1">
    <source>
        <dbReference type="SAM" id="MobiDB-lite"/>
    </source>
</evidence>
<feature type="region of interest" description="Disordered" evidence="1">
    <location>
        <begin position="260"/>
        <end position="375"/>
    </location>
</feature>
<dbReference type="PANTHER" id="PTHR43991:SF21">
    <property type="entry name" value="GAMYB-BINDING PROTEIN"/>
    <property type="match status" value="1"/>
</dbReference>
<feature type="compositionally biased region" description="Basic and acidic residues" evidence="1">
    <location>
        <begin position="277"/>
        <end position="315"/>
    </location>
</feature>
<proteinExistence type="predicted"/>
<dbReference type="Proteomes" id="UP000823775">
    <property type="component" value="Unassembled WGS sequence"/>
</dbReference>
<feature type="region of interest" description="Disordered" evidence="1">
    <location>
        <begin position="1"/>
        <end position="23"/>
    </location>
</feature>
<organism evidence="2 3">
    <name type="scientific">Datura stramonium</name>
    <name type="common">Jimsonweed</name>
    <name type="synonym">Common thornapple</name>
    <dbReference type="NCBI Taxonomy" id="4076"/>
    <lineage>
        <taxon>Eukaryota</taxon>
        <taxon>Viridiplantae</taxon>
        <taxon>Streptophyta</taxon>
        <taxon>Embryophyta</taxon>
        <taxon>Tracheophyta</taxon>
        <taxon>Spermatophyta</taxon>
        <taxon>Magnoliopsida</taxon>
        <taxon>eudicotyledons</taxon>
        <taxon>Gunneridae</taxon>
        <taxon>Pentapetalae</taxon>
        <taxon>asterids</taxon>
        <taxon>lamiids</taxon>
        <taxon>Solanales</taxon>
        <taxon>Solanaceae</taxon>
        <taxon>Solanoideae</taxon>
        <taxon>Datureae</taxon>
        <taxon>Datura</taxon>
    </lineage>
</organism>
<sequence>MADSIDEFEEVTEGTDTSAAQARKGKDIQGMHLFVEYANTPSPAVIFHSINELLLISTSGFLEGLMDREVSIKARSMDNRNDAGSLLEGLTQTQISTMAVKNRCCRRGSGELICKKVELRTLNYVGDFKCQRFMNDFIFLHRKVLKGTVGSIVGHLDYSFGPAWHPDGRTLRLGIKINLPNLGLEKLVIAYKKLKGNMGAVRPSPCCSSDGRFLVVAEPSRFCPHIYNAEGDFLESNCVLPAGDNWEFCRNKLGTGGCLIPDRDRDKRDRDHHRDKKDREREKSSRYEREKSADRDRAKHKDRHSRGDKEREKSSRTHTWTLDGESDDEDAEGKTGMDIDMDDGGKVMDNDNGAGMVVSSSIGSDSPVIQNGSDA</sequence>
<gene>
    <name evidence="2" type="ORF">HAX54_028368</name>
</gene>
<feature type="compositionally biased region" description="Polar residues" evidence="1">
    <location>
        <begin position="358"/>
        <end position="375"/>
    </location>
</feature>
<name>A0ABS8V5H0_DATST</name>
<evidence type="ECO:0000313" key="3">
    <source>
        <dbReference type="Proteomes" id="UP000823775"/>
    </source>
</evidence>
<comment type="caution">
    <text evidence="2">The sequence shown here is derived from an EMBL/GenBank/DDBJ whole genome shotgun (WGS) entry which is preliminary data.</text>
</comment>
<dbReference type="PANTHER" id="PTHR43991">
    <property type="entry name" value="WD REPEAT PROTEIN (AFU_ORTHOLOGUE AFUA_8G05640)-RELATED"/>
    <property type="match status" value="1"/>
</dbReference>
<evidence type="ECO:0000313" key="2">
    <source>
        <dbReference type="EMBL" id="MCD9641886.1"/>
    </source>
</evidence>
<feature type="compositionally biased region" description="Acidic residues" evidence="1">
    <location>
        <begin position="1"/>
        <end position="13"/>
    </location>
</feature>
<keyword evidence="3" id="KW-1185">Reference proteome</keyword>
<feature type="compositionally biased region" description="Basic and acidic residues" evidence="1">
    <location>
        <begin position="332"/>
        <end position="349"/>
    </location>
</feature>
<accession>A0ABS8V5H0</accession>
<dbReference type="EMBL" id="JACEIK010003486">
    <property type="protein sequence ID" value="MCD9641886.1"/>
    <property type="molecule type" value="Genomic_DNA"/>
</dbReference>
<protein>
    <submittedName>
        <fullName evidence="2">Uncharacterized protein</fullName>
    </submittedName>
</protein>